<dbReference type="RefSeq" id="WP_201875338.1">
    <property type="nucleotide sequence ID" value="NZ_JAERRF010000007.1"/>
</dbReference>
<keyword evidence="3" id="KW-1185">Reference proteome</keyword>
<dbReference type="Pfam" id="PF12697">
    <property type="entry name" value="Abhydrolase_6"/>
    <property type="match status" value="1"/>
</dbReference>
<organism evidence="2 3">
    <name type="scientific">Streptomyces coffeae</name>
    <dbReference type="NCBI Taxonomy" id="621382"/>
    <lineage>
        <taxon>Bacteria</taxon>
        <taxon>Bacillati</taxon>
        <taxon>Actinomycetota</taxon>
        <taxon>Actinomycetes</taxon>
        <taxon>Kitasatosporales</taxon>
        <taxon>Streptomycetaceae</taxon>
        <taxon>Streptomyces</taxon>
    </lineage>
</organism>
<keyword evidence="2" id="KW-0378">Hydrolase</keyword>
<sequence length="261" mass="28045">MRPVDQSWSPASLFRPALITGRTLDEFRELMAMTDIVLVHGLWADGSSWSEVIPKLHQAGHRVQAVQLPLTSVEEDITLVRQLVDRLPGPVVLAGWSYGGAVITNAAQGAANVSALVYVAAFAPDKGENGNDVLARFPSPVAEALRQDEQGRMWLDPDQYGPVFAADLHPSRAAVLASVQKPAAPACFETRSGEPAWASVPSWYVVAEEDRALLPAAQRWMAERMKAITTSVPASHAAPLSHPEQVAKVIDSAARSGSRTA</sequence>
<dbReference type="InterPro" id="IPR000073">
    <property type="entry name" value="AB_hydrolase_1"/>
</dbReference>
<dbReference type="InterPro" id="IPR029058">
    <property type="entry name" value="AB_hydrolase_fold"/>
</dbReference>
<dbReference type="PANTHER" id="PTHR37017">
    <property type="entry name" value="AB HYDROLASE-1 DOMAIN-CONTAINING PROTEIN-RELATED"/>
    <property type="match status" value="1"/>
</dbReference>
<protein>
    <submittedName>
        <fullName evidence="2">Alpha/beta hydrolase</fullName>
    </submittedName>
</protein>
<evidence type="ECO:0000259" key="1">
    <source>
        <dbReference type="Pfam" id="PF12697"/>
    </source>
</evidence>
<dbReference type="Gene3D" id="3.40.50.1820">
    <property type="entry name" value="alpha/beta hydrolase"/>
    <property type="match status" value="1"/>
</dbReference>
<proteinExistence type="predicted"/>
<dbReference type="Proteomes" id="UP000634229">
    <property type="component" value="Unassembled WGS sequence"/>
</dbReference>
<dbReference type="InterPro" id="IPR052897">
    <property type="entry name" value="Sec-Metab_Biosynth_Hydrolase"/>
</dbReference>
<evidence type="ECO:0000313" key="2">
    <source>
        <dbReference type="EMBL" id="MBL1097929.1"/>
    </source>
</evidence>
<gene>
    <name evidence="2" type="ORF">JK363_14850</name>
</gene>
<reference evidence="2 3" key="1">
    <citation type="submission" date="2021-01" db="EMBL/GenBank/DDBJ databases">
        <title>WGS of actinomycetes isolated from Thailand.</title>
        <authorList>
            <person name="Thawai C."/>
        </authorList>
    </citation>
    <scope>NUCLEOTIDE SEQUENCE [LARGE SCALE GENOMIC DNA]</scope>
    <source>
        <strain evidence="2 3">CA1R205</strain>
    </source>
</reference>
<evidence type="ECO:0000313" key="3">
    <source>
        <dbReference type="Proteomes" id="UP000634229"/>
    </source>
</evidence>
<accession>A0ABS1NDB2</accession>
<dbReference type="GO" id="GO:0016787">
    <property type="term" value="F:hydrolase activity"/>
    <property type="evidence" value="ECO:0007669"/>
    <property type="project" value="UniProtKB-KW"/>
</dbReference>
<feature type="domain" description="AB hydrolase-1" evidence="1">
    <location>
        <begin position="36"/>
        <end position="248"/>
    </location>
</feature>
<comment type="caution">
    <text evidence="2">The sequence shown here is derived from an EMBL/GenBank/DDBJ whole genome shotgun (WGS) entry which is preliminary data.</text>
</comment>
<name>A0ABS1NDB2_9ACTN</name>
<dbReference type="EMBL" id="JAERRF010000007">
    <property type="protein sequence ID" value="MBL1097929.1"/>
    <property type="molecule type" value="Genomic_DNA"/>
</dbReference>
<dbReference type="PANTHER" id="PTHR37017:SF11">
    <property type="entry name" value="ESTERASE_LIPASE_THIOESTERASE DOMAIN-CONTAINING PROTEIN"/>
    <property type="match status" value="1"/>
</dbReference>
<dbReference type="SUPFAM" id="SSF53474">
    <property type="entry name" value="alpha/beta-Hydrolases"/>
    <property type="match status" value="1"/>
</dbReference>